<evidence type="ECO:0000256" key="4">
    <source>
        <dbReference type="ARBA" id="ARBA00022475"/>
    </source>
</evidence>
<sequence length="324" mass="35878">MKRRASQQGYVLLLVMGMLAVASFVALRFAERMDLRRQEALGLRQYVEARTLAQGAQATALFWMSTHALAPAGHGRDGEGLLREDGTWYAMPDGALLQVQDHRGLLSVNALNRPAMTQLLRGTGMSLQQADAALDVLEDYVDVDNLKRLNGAEADDYRRLGLPPPRNDWLMSLGELGNLPHWGGEPARLQTLRELLHTDVDNQFNPNTAPMAVLRARFPQADEAQLARLEGLRRQQGLPNGRMAMAAIGLPLDQDDYIYAPGFSSRLRVWAPGLPRALEYNVRLVPAGAAPWMILDQQTVSAPLHTPDERRAIPNFPASLAQRP</sequence>
<feature type="domain" description="T2SS protein K first SAM-like" evidence="11">
    <location>
        <begin position="108"/>
        <end position="183"/>
    </location>
</feature>
<comment type="subcellular location">
    <subcellularLocation>
        <location evidence="1">Cell inner membrane</location>
    </subcellularLocation>
</comment>
<keyword evidence="7" id="KW-0653">Protein transport</keyword>
<dbReference type="PANTHER" id="PTHR38831">
    <property type="entry name" value="TYPE II SECRETION SYSTEM PROTEIN K"/>
    <property type="match status" value="1"/>
</dbReference>
<keyword evidence="3" id="KW-0813">Transport</keyword>
<keyword evidence="4" id="KW-1003">Cell membrane</keyword>
<dbReference type="Pfam" id="PF21687">
    <property type="entry name" value="T2SSK_1st"/>
    <property type="match status" value="1"/>
</dbReference>
<dbReference type="Gene3D" id="1.10.40.60">
    <property type="entry name" value="EpsJ-like"/>
    <property type="match status" value="1"/>
</dbReference>
<keyword evidence="6" id="KW-0812">Transmembrane</keyword>
<dbReference type="Proteomes" id="UP001238603">
    <property type="component" value="Unassembled WGS sequence"/>
</dbReference>
<evidence type="ECO:0000259" key="11">
    <source>
        <dbReference type="Pfam" id="PF21687"/>
    </source>
</evidence>
<accession>A0ABT7LJ28</accession>
<dbReference type="InterPro" id="IPR005628">
    <property type="entry name" value="GspK"/>
</dbReference>
<evidence type="ECO:0000256" key="1">
    <source>
        <dbReference type="ARBA" id="ARBA00004533"/>
    </source>
</evidence>
<evidence type="ECO:0000256" key="2">
    <source>
        <dbReference type="ARBA" id="ARBA00007246"/>
    </source>
</evidence>
<dbReference type="PANTHER" id="PTHR38831:SF2">
    <property type="entry name" value="TYPE II SECRETION SYSTEM PROTEIN K"/>
    <property type="match status" value="1"/>
</dbReference>
<dbReference type="InterPro" id="IPR049031">
    <property type="entry name" value="T2SSK_SAM-like_1st"/>
</dbReference>
<evidence type="ECO:0000313" key="12">
    <source>
        <dbReference type="EMBL" id="MDL5032872.1"/>
    </source>
</evidence>
<dbReference type="EMBL" id="JASVDS010000003">
    <property type="protein sequence ID" value="MDL5032872.1"/>
    <property type="molecule type" value="Genomic_DNA"/>
</dbReference>
<evidence type="ECO:0000256" key="6">
    <source>
        <dbReference type="ARBA" id="ARBA00022692"/>
    </source>
</evidence>
<feature type="region of interest" description="Disordered" evidence="10">
    <location>
        <begin position="303"/>
        <end position="324"/>
    </location>
</feature>
<evidence type="ECO:0000256" key="8">
    <source>
        <dbReference type="ARBA" id="ARBA00022989"/>
    </source>
</evidence>
<evidence type="ECO:0000256" key="7">
    <source>
        <dbReference type="ARBA" id="ARBA00022927"/>
    </source>
</evidence>
<keyword evidence="13" id="KW-1185">Reference proteome</keyword>
<dbReference type="InterPro" id="IPR038072">
    <property type="entry name" value="GspK_central_sf"/>
</dbReference>
<comment type="similarity">
    <text evidence="2">Belongs to the GSP K family.</text>
</comment>
<reference evidence="12 13" key="1">
    <citation type="submission" date="2023-06" db="EMBL/GenBank/DDBJ databases">
        <title>Pelomonas sp. APW6 16S ribosomal RNA gene genome sequencing and assembly.</title>
        <authorList>
            <person name="Woo H."/>
        </authorList>
    </citation>
    <scope>NUCLEOTIDE SEQUENCE [LARGE SCALE GENOMIC DNA]</scope>
    <source>
        <strain evidence="12 13">APW6</strain>
    </source>
</reference>
<comment type="caution">
    <text evidence="12">The sequence shown here is derived from an EMBL/GenBank/DDBJ whole genome shotgun (WGS) entry which is preliminary data.</text>
</comment>
<evidence type="ECO:0000256" key="10">
    <source>
        <dbReference type="SAM" id="MobiDB-lite"/>
    </source>
</evidence>
<keyword evidence="9" id="KW-0472">Membrane</keyword>
<dbReference type="SUPFAM" id="SSF158544">
    <property type="entry name" value="GspK insert domain-like"/>
    <property type="match status" value="1"/>
</dbReference>
<protein>
    <submittedName>
        <fullName evidence="12">Type II secretion system protein GspK</fullName>
    </submittedName>
</protein>
<name>A0ABT7LJ28_9BURK</name>
<organism evidence="12 13">
    <name type="scientific">Roseateles subflavus</name>
    <dbReference type="NCBI Taxonomy" id="3053353"/>
    <lineage>
        <taxon>Bacteria</taxon>
        <taxon>Pseudomonadati</taxon>
        <taxon>Pseudomonadota</taxon>
        <taxon>Betaproteobacteria</taxon>
        <taxon>Burkholderiales</taxon>
        <taxon>Sphaerotilaceae</taxon>
        <taxon>Roseateles</taxon>
    </lineage>
</organism>
<evidence type="ECO:0000256" key="5">
    <source>
        <dbReference type="ARBA" id="ARBA00022519"/>
    </source>
</evidence>
<keyword evidence="8" id="KW-1133">Transmembrane helix</keyword>
<keyword evidence="5" id="KW-0997">Cell inner membrane</keyword>
<proteinExistence type="inferred from homology"/>
<dbReference type="RefSeq" id="WP_285982941.1">
    <property type="nucleotide sequence ID" value="NZ_JASVDS010000003.1"/>
</dbReference>
<evidence type="ECO:0000313" key="13">
    <source>
        <dbReference type="Proteomes" id="UP001238603"/>
    </source>
</evidence>
<evidence type="ECO:0000256" key="9">
    <source>
        <dbReference type="ARBA" id="ARBA00023136"/>
    </source>
</evidence>
<gene>
    <name evidence="12" type="ORF">QRD43_13235</name>
</gene>
<evidence type="ECO:0000256" key="3">
    <source>
        <dbReference type="ARBA" id="ARBA00022448"/>
    </source>
</evidence>